<dbReference type="SMART" id="SM00563">
    <property type="entry name" value="PlsC"/>
    <property type="match status" value="1"/>
</dbReference>
<dbReference type="SUPFAM" id="SSF69593">
    <property type="entry name" value="Glycerol-3-phosphate (1)-acyltransferase"/>
    <property type="match status" value="1"/>
</dbReference>
<sequence length="304" mass="34973">MLDILPFAVKGVLSFIGYLMNTLCLAVPFFLTAILKCILPFKGVVVLLDKILIGIATLWISINCMNCDLFNKIDWQVNGLTPLKKKQWYLVISNHQSWVDILVLHKIFNRKIPMLKFFLKKELIWIPFLGIAWWALDFPFMKRYSKKYLEANPHLKGKDLESTRKACEKFKHTPVSVMNFVEGTRFTPEKHERQNSPFERLLLPKAGGIGFVLGSMGEYLHNIINVAIAYPGGVPTFWDYISGKTKTIIVDIDVFPVPEQMIGGDFNNDEYKQQFCDWLNQIWQEKDKKLGELLLCEPAGRPSA</sequence>
<protein>
    <submittedName>
        <fullName evidence="3">Acyltransferase</fullName>
    </submittedName>
</protein>
<evidence type="ECO:0000259" key="2">
    <source>
        <dbReference type="SMART" id="SM00563"/>
    </source>
</evidence>
<evidence type="ECO:0000313" key="4">
    <source>
        <dbReference type="Proteomes" id="UP000231203"/>
    </source>
</evidence>
<accession>A0A2G6MSL8</accession>
<comment type="caution">
    <text evidence="3">The sequence shown here is derived from an EMBL/GenBank/DDBJ whole genome shotgun (WGS) entry which is preliminary data.</text>
</comment>
<reference evidence="3 4" key="1">
    <citation type="submission" date="2017-10" db="EMBL/GenBank/DDBJ databases">
        <title>Novel microbial diversity and functional potential in the marine mammal oral microbiome.</title>
        <authorList>
            <person name="Dudek N.K."/>
            <person name="Sun C.L."/>
            <person name="Burstein D."/>
            <person name="Kantor R.S."/>
            <person name="Aliaga Goltsman D.S."/>
            <person name="Bik E.M."/>
            <person name="Thomas B.C."/>
            <person name="Banfield J.F."/>
            <person name="Relman D.A."/>
        </authorList>
    </citation>
    <scope>NUCLEOTIDE SEQUENCE [LARGE SCALE GENOMIC DNA]</scope>
    <source>
        <strain evidence="3">DOLJORAL78_47_202</strain>
    </source>
</reference>
<name>A0A2G6MSL8_9BACT</name>
<organism evidence="3 4">
    <name type="scientific">Desulfobacter postgatei</name>
    <dbReference type="NCBI Taxonomy" id="2293"/>
    <lineage>
        <taxon>Bacteria</taxon>
        <taxon>Pseudomonadati</taxon>
        <taxon>Thermodesulfobacteriota</taxon>
        <taxon>Desulfobacteria</taxon>
        <taxon>Desulfobacterales</taxon>
        <taxon>Desulfobacteraceae</taxon>
        <taxon>Desulfobacter</taxon>
    </lineage>
</organism>
<proteinExistence type="predicted"/>
<dbReference type="Pfam" id="PF01553">
    <property type="entry name" value="Acyltransferase"/>
    <property type="match status" value="1"/>
</dbReference>
<keyword evidence="3" id="KW-0012">Acyltransferase</keyword>
<dbReference type="PANTHER" id="PTHR10983">
    <property type="entry name" value="1-ACYLGLYCEROL-3-PHOSPHATE ACYLTRANSFERASE-RELATED"/>
    <property type="match status" value="1"/>
</dbReference>
<dbReference type="PANTHER" id="PTHR10983:SF16">
    <property type="entry name" value="LYSOCARDIOLIPIN ACYLTRANSFERASE 1"/>
    <property type="match status" value="1"/>
</dbReference>
<dbReference type="EMBL" id="PDTI01000024">
    <property type="protein sequence ID" value="PIE62962.1"/>
    <property type="molecule type" value="Genomic_DNA"/>
</dbReference>
<evidence type="ECO:0000313" key="3">
    <source>
        <dbReference type="EMBL" id="PIE62962.1"/>
    </source>
</evidence>
<evidence type="ECO:0000256" key="1">
    <source>
        <dbReference type="SAM" id="Phobius"/>
    </source>
</evidence>
<keyword evidence="1" id="KW-1133">Transmembrane helix</keyword>
<dbReference type="AlphaFoldDB" id="A0A2G6MSL8"/>
<keyword evidence="1" id="KW-0472">Membrane</keyword>
<keyword evidence="1" id="KW-0812">Transmembrane</keyword>
<dbReference type="InterPro" id="IPR002123">
    <property type="entry name" value="Plipid/glycerol_acylTrfase"/>
</dbReference>
<dbReference type="CDD" id="cd07990">
    <property type="entry name" value="LPLAT_LCLAT1-like"/>
    <property type="match status" value="1"/>
</dbReference>
<dbReference type="GO" id="GO:0016746">
    <property type="term" value="F:acyltransferase activity"/>
    <property type="evidence" value="ECO:0007669"/>
    <property type="project" value="UniProtKB-KW"/>
</dbReference>
<dbReference type="Proteomes" id="UP000231203">
    <property type="component" value="Unassembled WGS sequence"/>
</dbReference>
<feature type="transmembrane region" description="Helical" evidence="1">
    <location>
        <begin position="12"/>
        <end position="31"/>
    </location>
</feature>
<gene>
    <name evidence="3" type="ORF">CSA25_02615</name>
</gene>
<dbReference type="NCBIfam" id="NF010621">
    <property type="entry name" value="PRK14014.1"/>
    <property type="match status" value="1"/>
</dbReference>
<keyword evidence="3" id="KW-0808">Transferase</keyword>
<feature type="transmembrane region" description="Helical" evidence="1">
    <location>
        <begin position="123"/>
        <end position="140"/>
    </location>
</feature>
<feature type="domain" description="Phospholipid/glycerol acyltransferase" evidence="2">
    <location>
        <begin position="89"/>
        <end position="231"/>
    </location>
</feature>
<feature type="transmembrane region" description="Helical" evidence="1">
    <location>
        <begin position="43"/>
        <end position="62"/>
    </location>
</feature>